<feature type="binding site" evidence="10">
    <location>
        <position position="137"/>
    </location>
    <ligand>
        <name>substrate</name>
    </ligand>
</feature>
<dbReference type="CDD" id="cd01294">
    <property type="entry name" value="DHOase"/>
    <property type="match status" value="1"/>
</dbReference>
<feature type="binding site" evidence="10">
    <location>
        <position position="264"/>
    </location>
    <ligand>
        <name>substrate</name>
    </ligand>
</feature>
<dbReference type="AlphaFoldDB" id="A0A1Q2SP50"/>
<keyword evidence="5 10" id="KW-0479">Metal-binding</keyword>
<dbReference type="InterPro" id="IPR006680">
    <property type="entry name" value="Amidohydro-rel"/>
</dbReference>
<feature type="active site" evidence="10">
    <location>
        <position position="248"/>
    </location>
</feature>
<feature type="binding site" evidence="10">
    <location>
        <position position="248"/>
    </location>
    <ligand>
        <name>Zn(2+)</name>
        <dbReference type="ChEBI" id="CHEBI:29105"/>
        <label>1</label>
    </ligand>
</feature>
<organism evidence="13 14">
    <name type="scientific">Candidatus Nitrosoglobus terrae</name>
    <dbReference type="NCBI Taxonomy" id="1630141"/>
    <lineage>
        <taxon>Bacteria</taxon>
        <taxon>Pseudomonadati</taxon>
        <taxon>Pseudomonadota</taxon>
        <taxon>Gammaproteobacteria</taxon>
        <taxon>Chromatiales</taxon>
        <taxon>Chromatiaceae</taxon>
        <taxon>Candidatus Nitrosoglobus</taxon>
    </lineage>
</organism>
<dbReference type="InterPro" id="IPR032466">
    <property type="entry name" value="Metal_Hydrolase"/>
</dbReference>
<dbReference type="GO" id="GO:0004151">
    <property type="term" value="F:dihydroorotase activity"/>
    <property type="evidence" value="ECO:0007669"/>
    <property type="project" value="UniProtKB-UniRule"/>
</dbReference>
<feature type="domain" description="Amidohydrolase-related" evidence="12">
    <location>
        <begin position="12"/>
        <end position="315"/>
    </location>
</feature>
<dbReference type="PANTHER" id="PTHR43137:SF1">
    <property type="entry name" value="DIHYDROOROTASE"/>
    <property type="match status" value="1"/>
</dbReference>
<dbReference type="PANTHER" id="PTHR43137">
    <property type="entry name" value="DIHYDROOROTASE"/>
    <property type="match status" value="1"/>
</dbReference>
<dbReference type="GO" id="GO:0044205">
    <property type="term" value="P:'de novo' UMP biosynthetic process"/>
    <property type="evidence" value="ECO:0007669"/>
    <property type="project" value="UniProtKB-UniRule"/>
</dbReference>
<dbReference type="GO" id="GO:0006207">
    <property type="term" value="P:'de novo' pyrimidine nucleobase biosynthetic process"/>
    <property type="evidence" value="ECO:0007669"/>
    <property type="project" value="TreeGrafter"/>
</dbReference>
<comment type="catalytic activity">
    <reaction evidence="9 10 11">
        <text>(S)-dihydroorotate + H2O = N-carbamoyl-L-aspartate + H(+)</text>
        <dbReference type="Rhea" id="RHEA:24296"/>
        <dbReference type="ChEBI" id="CHEBI:15377"/>
        <dbReference type="ChEBI" id="CHEBI:15378"/>
        <dbReference type="ChEBI" id="CHEBI:30864"/>
        <dbReference type="ChEBI" id="CHEBI:32814"/>
        <dbReference type="EC" id="3.5.2.3"/>
    </reaction>
</comment>
<protein>
    <recommendedName>
        <fullName evidence="4 10">Dihydroorotase</fullName>
        <shortName evidence="10">DHOase</shortName>
        <ecNumber evidence="4 10">3.5.2.3</ecNumber>
    </recommendedName>
</protein>
<dbReference type="EMBL" id="AP014836">
    <property type="protein sequence ID" value="BAW80901.1"/>
    <property type="molecule type" value="Genomic_DNA"/>
</dbReference>
<feature type="binding site" description="via carbamate group" evidence="10">
    <location>
        <position position="100"/>
    </location>
    <ligand>
        <name>Zn(2+)</name>
        <dbReference type="ChEBI" id="CHEBI:29105"/>
        <label>2</label>
    </ligand>
</feature>
<evidence type="ECO:0000256" key="8">
    <source>
        <dbReference type="ARBA" id="ARBA00022975"/>
    </source>
</evidence>
<evidence type="ECO:0000256" key="10">
    <source>
        <dbReference type="HAMAP-Rule" id="MF_00219"/>
    </source>
</evidence>
<evidence type="ECO:0000256" key="5">
    <source>
        <dbReference type="ARBA" id="ARBA00022723"/>
    </source>
</evidence>
<dbReference type="GO" id="GO:0008270">
    <property type="term" value="F:zinc ion binding"/>
    <property type="evidence" value="ECO:0007669"/>
    <property type="project" value="UniProtKB-UniRule"/>
</dbReference>
<dbReference type="Gene3D" id="3.20.20.140">
    <property type="entry name" value="Metal-dependent hydrolases"/>
    <property type="match status" value="1"/>
</dbReference>
<dbReference type="HAMAP" id="MF_00219">
    <property type="entry name" value="PyrC_classII"/>
    <property type="match status" value="1"/>
</dbReference>
<evidence type="ECO:0000256" key="2">
    <source>
        <dbReference type="ARBA" id="ARBA00004880"/>
    </source>
</evidence>
<evidence type="ECO:0000256" key="6">
    <source>
        <dbReference type="ARBA" id="ARBA00022801"/>
    </source>
</evidence>
<evidence type="ECO:0000256" key="4">
    <source>
        <dbReference type="ARBA" id="ARBA00012860"/>
    </source>
</evidence>
<evidence type="ECO:0000256" key="9">
    <source>
        <dbReference type="ARBA" id="ARBA00048492"/>
    </source>
</evidence>
<feature type="binding site" evidence="10">
    <location>
        <position position="220"/>
    </location>
    <ligand>
        <name>substrate</name>
    </ligand>
</feature>
<feature type="binding site" evidence="10">
    <location>
        <position position="14"/>
    </location>
    <ligand>
        <name>Zn(2+)</name>
        <dbReference type="ChEBI" id="CHEBI:29105"/>
        <label>1</label>
    </ligand>
</feature>
<accession>A0A1Q2SP50</accession>
<dbReference type="FunFam" id="3.20.20.140:FF:000006">
    <property type="entry name" value="Dihydroorotase"/>
    <property type="match status" value="1"/>
</dbReference>
<name>A0A1Q2SP50_9GAMM</name>
<dbReference type="PROSITE" id="PS00483">
    <property type="entry name" value="DIHYDROOROTASE_2"/>
    <property type="match status" value="1"/>
</dbReference>
<gene>
    <name evidence="10" type="primary">pyrC</name>
    <name evidence="13" type="ORF">TAO_1531</name>
</gene>
<dbReference type="RefSeq" id="WP_096527399.1">
    <property type="nucleotide sequence ID" value="NZ_AP014836.1"/>
</dbReference>
<feature type="modified residue" description="N6-carboxylysine" evidence="10">
    <location>
        <position position="100"/>
    </location>
</feature>
<feature type="binding site" evidence="10">
    <location>
        <position position="137"/>
    </location>
    <ligand>
        <name>Zn(2+)</name>
        <dbReference type="ChEBI" id="CHEBI:29105"/>
        <label>2</label>
    </ligand>
</feature>
<keyword evidence="14" id="KW-1185">Reference proteome</keyword>
<feature type="binding site" evidence="10">
    <location>
        <position position="252"/>
    </location>
    <ligand>
        <name>substrate</name>
    </ligand>
</feature>
<feature type="binding site" evidence="10">
    <location>
        <position position="42"/>
    </location>
    <ligand>
        <name>substrate</name>
    </ligand>
</feature>
<dbReference type="SUPFAM" id="SSF51556">
    <property type="entry name" value="Metallo-dependent hydrolases"/>
    <property type="match status" value="1"/>
</dbReference>
<comment type="cofactor">
    <cofactor evidence="10 11">
        <name>Zn(2+)</name>
        <dbReference type="ChEBI" id="CHEBI:29105"/>
    </cofactor>
    <text evidence="10 11">Binds 2 Zn(2+) ions per subunit.</text>
</comment>
<dbReference type="Pfam" id="PF01979">
    <property type="entry name" value="Amidohydro_1"/>
    <property type="match status" value="1"/>
</dbReference>
<feature type="binding site" evidence="10">
    <location>
        <begin position="16"/>
        <end position="18"/>
    </location>
    <ligand>
        <name>substrate</name>
    </ligand>
</feature>
<evidence type="ECO:0000313" key="14">
    <source>
        <dbReference type="Proteomes" id="UP000243679"/>
    </source>
</evidence>
<evidence type="ECO:0000313" key="13">
    <source>
        <dbReference type="EMBL" id="BAW80901.1"/>
    </source>
</evidence>
<keyword evidence="7 10" id="KW-0862">Zinc</keyword>
<dbReference type="InterPro" id="IPR004721">
    <property type="entry name" value="DHOdimr"/>
</dbReference>
<dbReference type="OrthoDB" id="9808095at2"/>
<comment type="subunit">
    <text evidence="10">Homodimer.</text>
</comment>
<comment type="pathway">
    <text evidence="2 10 11">Pyrimidine metabolism; UMP biosynthesis via de novo pathway; (S)-dihydroorotate from bicarbonate: step 3/3.</text>
</comment>
<dbReference type="PROSITE" id="PS00482">
    <property type="entry name" value="DIHYDROOROTASE_1"/>
    <property type="match status" value="1"/>
</dbReference>
<dbReference type="PIRSF" id="PIRSF001237">
    <property type="entry name" value="DHOdimr"/>
    <property type="match status" value="1"/>
</dbReference>
<evidence type="ECO:0000259" key="12">
    <source>
        <dbReference type="Pfam" id="PF01979"/>
    </source>
</evidence>
<dbReference type="KEGG" id="ntt:TAO_1531"/>
<comment type="function">
    <text evidence="1 10">Catalyzes the reversible cyclization of carbamoyl aspartate to dihydroorotate.</text>
</comment>
<dbReference type="UniPathway" id="UPA00070">
    <property type="reaction ID" value="UER00117"/>
</dbReference>
<evidence type="ECO:0000256" key="3">
    <source>
        <dbReference type="ARBA" id="ARBA00005631"/>
    </source>
</evidence>
<evidence type="ECO:0000256" key="7">
    <source>
        <dbReference type="ARBA" id="ARBA00022833"/>
    </source>
</evidence>
<keyword evidence="6 10" id="KW-0378">Hydrolase</keyword>
<dbReference type="Proteomes" id="UP000243679">
    <property type="component" value="Chromosome"/>
</dbReference>
<comment type="similarity">
    <text evidence="3 10 11">Belongs to the metallo-dependent hydrolases superfamily. DHOase family. Class II DHOase subfamily.</text>
</comment>
<evidence type="ECO:0000256" key="1">
    <source>
        <dbReference type="ARBA" id="ARBA00002368"/>
    </source>
</evidence>
<dbReference type="GO" id="GO:0005829">
    <property type="term" value="C:cytosol"/>
    <property type="evidence" value="ECO:0007669"/>
    <property type="project" value="TreeGrafter"/>
</dbReference>
<evidence type="ECO:0000256" key="11">
    <source>
        <dbReference type="RuleBase" id="RU003440"/>
    </source>
</evidence>
<dbReference type="NCBIfam" id="TIGR00856">
    <property type="entry name" value="pyrC_dimer"/>
    <property type="match status" value="1"/>
</dbReference>
<feature type="binding site" description="via carbamate group" evidence="10">
    <location>
        <position position="100"/>
    </location>
    <ligand>
        <name>Zn(2+)</name>
        <dbReference type="ChEBI" id="CHEBI:29105"/>
        <label>1</label>
    </ligand>
</feature>
<feature type="binding site" evidence="10">
    <location>
        <position position="175"/>
    </location>
    <ligand>
        <name>Zn(2+)</name>
        <dbReference type="ChEBI" id="CHEBI:29105"/>
        <label>2</label>
    </ligand>
</feature>
<proteinExistence type="inferred from homology"/>
<keyword evidence="8 10" id="KW-0665">Pyrimidine biosynthesis</keyword>
<dbReference type="InterPro" id="IPR002195">
    <property type="entry name" value="Dihydroorotase_CS"/>
</dbReference>
<dbReference type="EC" id="3.5.2.3" evidence="4 10"/>
<feature type="binding site" evidence="10">
    <location>
        <position position="16"/>
    </location>
    <ligand>
        <name>Zn(2+)</name>
        <dbReference type="ChEBI" id="CHEBI:29105"/>
        <label>1</label>
    </ligand>
</feature>
<reference evidence="13 14" key="1">
    <citation type="journal article" date="2017" name="ISME J.">
        <title>An acid-tolerant ammonia-oxidizing ?-proteobacterium from soil.</title>
        <authorList>
            <person name="Hayatsu M."/>
            <person name="Tago K."/>
            <person name="Uchiyama I."/>
            <person name="Toyoda A."/>
            <person name="Wang Y."/>
            <person name="Shimomura Y."/>
            <person name="Okubo T."/>
            <person name="Kurisu F."/>
            <person name="Hirono Y."/>
            <person name="Nonaka K."/>
            <person name="Akiyama H."/>
            <person name="Itoh T."/>
            <person name="Takami H."/>
        </authorList>
    </citation>
    <scope>NUCLEOTIDE SEQUENCE [LARGE SCALE GENOMIC DNA]</scope>
    <source>
        <strain evidence="13 14">TAO100</strain>
    </source>
</reference>
<sequence>MITTLQLTRPDDWHLHLRDGKVLTDLISVTARCFTRAIIMPNLWPPITTTQQALAYRSRILAAQPKNLVFKPLMTLYLTDNTTPEEIIRAQDSGHIYAVKLYPAKVTTNADSGVTHLSRIYSVLEVLQKQRFPLLIHGEVTNPEIDIFDREKMFIEYHLEPLLRNFPALKVVLEHITTREAVDFIHTASENIGATITPHHLLLNRNALLEGGVRPHYYCLPVLKREIHRQALIAAATSGNPRFFLGTDSAPHAKSTKEAACGCAGIYNSPVALEIYAEIFEASNALEKLEAFASFHGPDFYGLPRNQDTITLIKDSWQVPKSLPFGDEILIPLRAGTTIIWRVTK</sequence>